<dbReference type="STRING" id="1144750.SAMN05443431_101193"/>
<dbReference type="Pfam" id="PF18942">
    <property type="entry name" value="DUF5689"/>
    <property type="match status" value="1"/>
</dbReference>
<dbReference type="EMBL" id="FORM01000001">
    <property type="protein sequence ID" value="SFI53599.1"/>
    <property type="molecule type" value="Genomic_DNA"/>
</dbReference>
<sequence>MNRNKTLIKLINTYQITFVILSLFLFLGCVEDDDFEVPTGLSGIETYPNDQAQFNTIDAVLGNFGTGFGDPITYELTGDAVSEKYTMGYVVSSDEGGNFYKQLIIQDTPENPTAAISIQVDKNPMFTQYEFGRKVFIKLNGLSVGKSNGVIQLGRLEDGQIARIPSTQVSEHIIRSNQVVPIVAKDVTIEDFSNALESQYIRLSNIRFDDAVVGQTFASENSDSFNGERSMLDCLGHSVILSTSTFSDFKSLLLPADGGTIDGVLTRDYYDDFYTIYINSPETIQFDNPDPCL</sequence>
<keyword evidence="3" id="KW-1185">Reference proteome</keyword>
<gene>
    <name evidence="2" type="ORF">SAMN05443431_101193</name>
</gene>
<dbReference type="RefSeq" id="WP_090836675.1">
    <property type="nucleotide sequence ID" value="NZ_FORM01000001.1"/>
</dbReference>
<organism evidence="2 3">
    <name type="scientific">Olleya namhaensis</name>
    <dbReference type="NCBI Taxonomy" id="1144750"/>
    <lineage>
        <taxon>Bacteria</taxon>
        <taxon>Pseudomonadati</taxon>
        <taxon>Bacteroidota</taxon>
        <taxon>Flavobacteriia</taxon>
        <taxon>Flavobacteriales</taxon>
        <taxon>Flavobacteriaceae</taxon>
    </lineage>
</organism>
<dbReference type="AlphaFoldDB" id="A0A1I3J064"/>
<proteinExistence type="predicted"/>
<accession>A0A1I3J064</accession>
<dbReference type="InterPro" id="IPR043744">
    <property type="entry name" value="DUF5689"/>
</dbReference>
<evidence type="ECO:0000313" key="3">
    <source>
        <dbReference type="Proteomes" id="UP000199559"/>
    </source>
</evidence>
<name>A0A1I3J064_9FLAO</name>
<dbReference type="PROSITE" id="PS51257">
    <property type="entry name" value="PROKAR_LIPOPROTEIN"/>
    <property type="match status" value="1"/>
</dbReference>
<dbReference type="Proteomes" id="UP000199559">
    <property type="component" value="Unassembled WGS sequence"/>
</dbReference>
<reference evidence="3" key="1">
    <citation type="submission" date="2016-10" db="EMBL/GenBank/DDBJ databases">
        <authorList>
            <person name="Varghese N."/>
            <person name="Submissions S."/>
        </authorList>
    </citation>
    <scope>NUCLEOTIDE SEQUENCE [LARGE SCALE GENOMIC DNA]</scope>
    <source>
        <strain evidence="3">DSM 28881</strain>
    </source>
</reference>
<protein>
    <recommendedName>
        <fullName evidence="1">DUF5689 domain-containing protein</fullName>
    </recommendedName>
</protein>
<evidence type="ECO:0000313" key="2">
    <source>
        <dbReference type="EMBL" id="SFI53599.1"/>
    </source>
</evidence>
<evidence type="ECO:0000259" key="1">
    <source>
        <dbReference type="Pfam" id="PF18942"/>
    </source>
</evidence>
<feature type="domain" description="DUF5689" evidence="1">
    <location>
        <begin position="83"/>
        <end position="282"/>
    </location>
</feature>